<dbReference type="InterPro" id="IPR050074">
    <property type="entry name" value="DHO_dehydrogenase"/>
</dbReference>
<dbReference type="GO" id="GO:0005737">
    <property type="term" value="C:cytoplasm"/>
    <property type="evidence" value="ECO:0007669"/>
    <property type="project" value="InterPro"/>
</dbReference>
<reference evidence="9" key="1">
    <citation type="submission" date="2021-01" db="EMBL/GenBank/DDBJ databases">
        <authorList>
            <person name="Corre E."/>
            <person name="Pelletier E."/>
            <person name="Niang G."/>
            <person name="Scheremetjew M."/>
            <person name="Finn R."/>
            <person name="Kale V."/>
            <person name="Holt S."/>
            <person name="Cochrane G."/>
            <person name="Meng A."/>
            <person name="Brown T."/>
            <person name="Cohen L."/>
        </authorList>
    </citation>
    <scope>NUCLEOTIDE SEQUENCE</scope>
    <source>
        <strain evidence="9">Grunow 1884</strain>
    </source>
</reference>
<dbReference type="Pfam" id="PF01180">
    <property type="entry name" value="DHO_dh"/>
    <property type="match status" value="1"/>
</dbReference>
<evidence type="ECO:0000256" key="4">
    <source>
        <dbReference type="ARBA" id="ARBA00022643"/>
    </source>
</evidence>
<gene>
    <name evidence="9" type="ORF">OSIN01602_LOCUS14929</name>
</gene>
<dbReference type="Gene3D" id="3.20.20.70">
    <property type="entry name" value="Aldolase class I"/>
    <property type="match status" value="1"/>
</dbReference>
<dbReference type="InterPro" id="IPR001295">
    <property type="entry name" value="Dihydroorotate_DH_CS"/>
</dbReference>
<evidence type="ECO:0000256" key="2">
    <source>
        <dbReference type="ARBA" id="ARBA00004725"/>
    </source>
</evidence>
<accession>A0A7S1ZUB2</accession>
<evidence type="ECO:0000313" key="9">
    <source>
        <dbReference type="EMBL" id="CAD9349298.1"/>
    </source>
</evidence>
<protein>
    <recommendedName>
        <fullName evidence="8">Dihydroorotate dehydrogenase catalytic domain-containing protein</fullName>
    </recommendedName>
</protein>
<dbReference type="PANTHER" id="PTHR48109:SF1">
    <property type="entry name" value="DIHYDROOROTATE DEHYDROGENASE (FUMARATE)"/>
    <property type="match status" value="1"/>
</dbReference>
<proteinExistence type="predicted"/>
<dbReference type="GO" id="GO:0044205">
    <property type="term" value="P:'de novo' UMP biosynthetic process"/>
    <property type="evidence" value="ECO:0007669"/>
    <property type="project" value="UniProtKB-UniPathway"/>
</dbReference>
<dbReference type="InterPro" id="IPR013785">
    <property type="entry name" value="Aldolase_TIM"/>
</dbReference>
<dbReference type="InterPro" id="IPR005720">
    <property type="entry name" value="Dihydroorotate_DH_cat"/>
</dbReference>
<keyword evidence="7" id="KW-0812">Transmembrane</keyword>
<comment type="pathway">
    <text evidence="2">Pyrimidine metabolism; UMP biosynthesis via de novo pathway.</text>
</comment>
<evidence type="ECO:0000256" key="5">
    <source>
        <dbReference type="ARBA" id="ARBA00022975"/>
    </source>
</evidence>
<dbReference type="UniPathway" id="UPA00070"/>
<dbReference type="GO" id="GO:0006207">
    <property type="term" value="P:'de novo' pyrimidine nucleobase biosynthetic process"/>
    <property type="evidence" value="ECO:0007669"/>
    <property type="project" value="InterPro"/>
</dbReference>
<evidence type="ECO:0000256" key="3">
    <source>
        <dbReference type="ARBA" id="ARBA00022630"/>
    </source>
</evidence>
<dbReference type="PROSITE" id="PS00911">
    <property type="entry name" value="DHODEHASE_1"/>
    <property type="match status" value="1"/>
</dbReference>
<organism evidence="9">
    <name type="scientific">Trieres chinensis</name>
    <name type="common">Marine centric diatom</name>
    <name type="synonym">Odontella sinensis</name>
    <dbReference type="NCBI Taxonomy" id="1514140"/>
    <lineage>
        <taxon>Eukaryota</taxon>
        <taxon>Sar</taxon>
        <taxon>Stramenopiles</taxon>
        <taxon>Ochrophyta</taxon>
        <taxon>Bacillariophyta</taxon>
        <taxon>Mediophyceae</taxon>
        <taxon>Biddulphiophycidae</taxon>
        <taxon>Eupodiscales</taxon>
        <taxon>Parodontellaceae</taxon>
        <taxon>Trieres</taxon>
    </lineage>
</organism>
<dbReference type="InterPro" id="IPR023359">
    <property type="entry name" value="Dihydro_DH_chainA_dom2"/>
</dbReference>
<keyword evidence="6" id="KW-0560">Oxidoreductase</keyword>
<dbReference type="SUPFAM" id="SSF51395">
    <property type="entry name" value="FMN-linked oxidoreductases"/>
    <property type="match status" value="1"/>
</dbReference>
<evidence type="ECO:0000259" key="8">
    <source>
        <dbReference type="Pfam" id="PF01180"/>
    </source>
</evidence>
<dbReference type="PROSITE" id="PS00912">
    <property type="entry name" value="DHODEHASE_2"/>
    <property type="match status" value="1"/>
</dbReference>
<dbReference type="GO" id="GO:0004152">
    <property type="term" value="F:dihydroorotate dehydrogenase activity"/>
    <property type="evidence" value="ECO:0007669"/>
    <property type="project" value="TreeGrafter"/>
</dbReference>
<keyword evidence="5" id="KW-0665">Pyrimidine biosynthesis</keyword>
<name>A0A7S1ZUB2_TRICV</name>
<keyword evidence="7" id="KW-0472">Membrane</keyword>
<comment type="cofactor">
    <cofactor evidence="1">
        <name>FMN</name>
        <dbReference type="ChEBI" id="CHEBI:58210"/>
    </cofactor>
</comment>
<evidence type="ECO:0000256" key="6">
    <source>
        <dbReference type="ARBA" id="ARBA00023002"/>
    </source>
</evidence>
<evidence type="ECO:0000256" key="7">
    <source>
        <dbReference type="SAM" id="Phobius"/>
    </source>
</evidence>
<feature type="transmembrane region" description="Helical" evidence="7">
    <location>
        <begin position="368"/>
        <end position="384"/>
    </location>
</feature>
<keyword evidence="3" id="KW-0285">Flavoprotein</keyword>
<dbReference type="AlphaFoldDB" id="A0A7S1ZUB2"/>
<dbReference type="NCBIfam" id="NF002702">
    <property type="entry name" value="PRK02506.1"/>
    <property type="match status" value="1"/>
</dbReference>
<dbReference type="PANTHER" id="PTHR48109">
    <property type="entry name" value="DIHYDROOROTATE DEHYDROGENASE (QUINONE), MITOCHONDRIAL-RELATED"/>
    <property type="match status" value="1"/>
</dbReference>
<sequence length="392" mass="41165">MAPSLKTTVAGIELPTCVYNASGPRTGSSAAMAKIATSESGGVLAKSATMKSQTGNPQPRTWHETEKKLASLNSEGLPNAGIEYYIKPETISDTIGSTGKPYMVSISGHTLADNLKMLEMVAAAAKEDSRIEAVELNLACPNVIGKPIIAYDFDQMADVLDQVAALPCVKDGSLPPLGVKMPPYFDGPHFEKAAEILNKHKNIVRYSASINTIGNAFAIDLAAEMPVISSKGGFAGLSGPAVKYTALANVRKMRELLDQSIDVVGVGGVESGKDAFEMILCGAAAVQVGTTHWNEGPKCFDRICAELRDIMTDKGYGSVGDFQGKLKPWSKEGAAIARAAKKAREGGTKTETNGKAAAATTQGNDQQLMMISALLAVLVAVLLADKFGVVTI</sequence>
<feature type="domain" description="Dihydroorotate dehydrogenase catalytic" evidence="8">
    <location>
        <begin position="5"/>
        <end position="311"/>
    </location>
</feature>
<evidence type="ECO:0000256" key="1">
    <source>
        <dbReference type="ARBA" id="ARBA00001917"/>
    </source>
</evidence>
<keyword evidence="4" id="KW-0288">FMN</keyword>
<dbReference type="Gene3D" id="2.30.26.10">
    <property type="entry name" value="Dihydroorotate Dehydrogenase A, chain A, domain 2"/>
    <property type="match status" value="1"/>
</dbReference>
<keyword evidence="7" id="KW-1133">Transmembrane helix</keyword>
<dbReference type="EMBL" id="HBGO01026025">
    <property type="protein sequence ID" value="CAD9349298.1"/>
    <property type="molecule type" value="Transcribed_RNA"/>
</dbReference>